<dbReference type="SUPFAM" id="SSF52540">
    <property type="entry name" value="P-loop containing nucleoside triphosphate hydrolases"/>
    <property type="match status" value="2"/>
</dbReference>
<evidence type="ECO:0000313" key="6">
    <source>
        <dbReference type="Proteomes" id="UP001267426"/>
    </source>
</evidence>
<reference evidence="5 6" key="1">
    <citation type="submission" date="2023-09" db="EMBL/GenBank/DDBJ databases">
        <authorList>
            <person name="Rey-Velasco X."/>
        </authorList>
    </citation>
    <scope>NUCLEOTIDE SEQUENCE [LARGE SCALE GENOMIC DNA]</scope>
    <source>
        <strain evidence="5 6">F394</strain>
    </source>
</reference>
<dbReference type="Pfam" id="PF13871">
    <property type="entry name" value="Helicase_C_4"/>
    <property type="match status" value="1"/>
</dbReference>
<dbReference type="Proteomes" id="UP001267426">
    <property type="component" value="Unassembled WGS sequence"/>
</dbReference>
<dbReference type="PANTHER" id="PTHR12706:SF30">
    <property type="entry name" value="PROTEIN STRAWBERRY NOTCH-RELATED"/>
    <property type="match status" value="1"/>
</dbReference>
<dbReference type="InterPro" id="IPR026937">
    <property type="entry name" value="SBNO_Helicase_C_dom"/>
</dbReference>
<evidence type="ECO:0000256" key="2">
    <source>
        <dbReference type="SAM" id="MobiDB-lite"/>
    </source>
</evidence>
<evidence type="ECO:0000259" key="3">
    <source>
        <dbReference type="Pfam" id="PF13871"/>
    </source>
</evidence>
<comment type="similarity">
    <text evidence="1">Belongs to the SBNO family.</text>
</comment>
<dbReference type="InterPro" id="IPR026741">
    <property type="entry name" value="SNO"/>
</dbReference>
<accession>A0ABU3BQ95</accession>
<name>A0ABU3BQ95_9BACT</name>
<dbReference type="Gene3D" id="3.40.50.300">
    <property type="entry name" value="P-loop containing nucleotide triphosphate hydrolases"/>
    <property type="match status" value="1"/>
</dbReference>
<organism evidence="5 6">
    <name type="scientific">Rubrivirga litoralis</name>
    <dbReference type="NCBI Taxonomy" id="3075598"/>
    <lineage>
        <taxon>Bacteria</taxon>
        <taxon>Pseudomonadati</taxon>
        <taxon>Rhodothermota</taxon>
        <taxon>Rhodothermia</taxon>
        <taxon>Rhodothermales</taxon>
        <taxon>Rubricoccaceae</taxon>
        <taxon>Rubrivirga</taxon>
    </lineage>
</organism>
<evidence type="ECO:0000256" key="1">
    <source>
        <dbReference type="ARBA" id="ARBA00006992"/>
    </source>
</evidence>
<dbReference type="RefSeq" id="WP_311662796.1">
    <property type="nucleotide sequence ID" value="NZ_JAVRHT010000012.1"/>
</dbReference>
<feature type="region of interest" description="Disordered" evidence="2">
    <location>
        <begin position="1"/>
        <end position="46"/>
    </location>
</feature>
<proteinExistence type="inferred from homology"/>
<dbReference type="InterPro" id="IPR039187">
    <property type="entry name" value="SNO_AAA"/>
</dbReference>
<dbReference type="Pfam" id="PF13872">
    <property type="entry name" value="AAA_34"/>
    <property type="match status" value="1"/>
</dbReference>
<evidence type="ECO:0000259" key="4">
    <source>
        <dbReference type="Pfam" id="PF13872"/>
    </source>
</evidence>
<keyword evidence="6" id="KW-1185">Reference proteome</keyword>
<feature type="domain" description="Strawberry notch helicase C" evidence="3">
    <location>
        <begin position="610"/>
        <end position="872"/>
    </location>
</feature>
<evidence type="ECO:0000313" key="5">
    <source>
        <dbReference type="EMBL" id="MDT0631453.1"/>
    </source>
</evidence>
<gene>
    <name evidence="5" type="ORF">RM540_06780</name>
</gene>
<dbReference type="PANTHER" id="PTHR12706">
    <property type="entry name" value="STRAWBERRY NOTCH-RELATED"/>
    <property type="match status" value="1"/>
</dbReference>
<protein>
    <submittedName>
        <fullName evidence="5">Strawberry notch family protein</fullName>
    </submittedName>
</protein>
<feature type="domain" description="Strawberry notch AAA" evidence="4">
    <location>
        <begin position="128"/>
        <end position="443"/>
    </location>
</feature>
<dbReference type="InterPro" id="IPR027417">
    <property type="entry name" value="P-loop_NTPase"/>
</dbReference>
<dbReference type="EMBL" id="JAVRHT010000012">
    <property type="protein sequence ID" value="MDT0631453.1"/>
    <property type="molecule type" value="Genomic_DNA"/>
</dbReference>
<comment type="caution">
    <text evidence="5">The sequence shown here is derived from an EMBL/GenBank/DDBJ whole genome shotgun (WGS) entry which is preliminary data.</text>
</comment>
<sequence>MPGRWASPSTRRAGAHRGISRAEAPHVQPTGNPVAPSASHVARSATKSQVEQLDLFALLAPRIARLGAAPPRPSAQVAPRPQLASAWPFADALRLAVTAVQETAQTGALTASVFDAYRPSVRVPDACPHPTRLVESAAMAAATAPPSAYRPALPEYLVTQGVLSDAQLETVCRAGSAHAEHLPGESGESGPRQGFFVGDGTGVGKGRTSAAIMLDNILQGRRRALWVSENRNLMRDAVRDWTALGGPADFVFDLGACKGPIPRADGICFASYDTLKGKPRERDGVETGIDRLEQVVAWLSSGGEETDFEGVVVFDESHNMASALDRQGSRGVQKASQRALVGVELQARLPNARIVYASATGATEVANLAYAARLGLWGRGTPFPTVEAFVEKVSAGGIAAMELVAKDLKSMGLYLARSVSYDGVDYRTLVHDLESHQAQTYDRCAQAWQVVLRNIQDALEVTKADKCGRARAAAYSQFWGAHQRFFLHVLVAMSAPSLIRDMEARLGAGESCVVQLVSTMEAATERAYAKAVANGEDLRDLDVTPRDQLLQFVEASFPTTLYEEYEDDDGRVRSRPVKNAAGDFVQSPEAVAARDRLMLEVGAVSVPHGVLDQVVAHFGPDAVAEVTGRGRRFVTKAVDGVEQTVEERRTRRMCNAEADEFMAGKRRVLVFSQAGGTGRSYHADLAADNQQRRVLYCVEPGWSSARCVQGMGRVHRANQACPPELVLVTTNLKAQRRFLSTIARRLDQLGALTKGQRQTASQGLLSSEFNLETPLSRASLHNWFVDLYRGEGRAVASGVTPTLVEEQMGIKVLDADGQLNVGAVPEVPKFLNRLLSLQTGAMDAVFDSWYGYLEEATEAAREAGTLDVGVETIRAERVVKTDERLVYTHERSGATTQVVTLELTRRTEIVDWNEIWRWAKGAQALGTWVGFVVNRRSGQPYALFRAGSRTTETGRVVQRLRRVGVRSNRLMDEAEIHRAGEEGGHRPIQTVEARMLWDAGVEAAPEFTTEPIHLVTGTILPIWDRIAGHPRIYRAQTDAGERMIGRAVMPEHLSATLKALGAAGDRVDITPEALAERLLAGAEADFANGWQLRVRRVANEPRIELVGPDLAAMRELEADGVFAEVHAFRTRFFVPTGERAAAVLRAVTEHRPVVEIRGGEGPSYRRAA</sequence>